<dbReference type="PANTHER" id="PTHR21137:SF44">
    <property type="entry name" value="ODORANT RECEPTOR 13A-RELATED"/>
    <property type="match status" value="1"/>
</dbReference>
<dbReference type="GO" id="GO:0004984">
    <property type="term" value="F:olfactory receptor activity"/>
    <property type="evidence" value="ECO:0007669"/>
    <property type="project" value="InterPro"/>
</dbReference>
<evidence type="ECO:0000256" key="2">
    <source>
        <dbReference type="ARBA" id="ARBA00022475"/>
    </source>
</evidence>
<feature type="transmembrane region" description="Helical" evidence="11">
    <location>
        <begin position="296"/>
        <end position="316"/>
    </location>
</feature>
<keyword evidence="9 11" id="KW-0807">Transducer</keyword>
<reference evidence="13" key="1">
    <citation type="submission" date="2015-01" db="EMBL/GenBank/DDBJ databases">
        <authorList>
            <person name="Aksoy S."/>
            <person name="Warren W."/>
            <person name="Wilson R.K."/>
        </authorList>
    </citation>
    <scope>NUCLEOTIDE SEQUENCE [LARGE SCALE GENOMIC DNA]</scope>
    <source>
        <strain evidence="13">IAEA</strain>
    </source>
</reference>
<protein>
    <recommendedName>
        <fullName evidence="11">Odorant receptor</fullName>
    </recommendedName>
</protein>
<dbReference type="GO" id="GO:0005549">
    <property type="term" value="F:odorant binding"/>
    <property type="evidence" value="ECO:0007669"/>
    <property type="project" value="InterPro"/>
</dbReference>
<evidence type="ECO:0000256" key="10">
    <source>
        <dbReference type="ARBA" id="ARBA00038679"/>
    </source>
</evidence>
<dbReference type="InterPro" id="IPR004117">
    <property type="entry name" value="7tm6_olfct_rcpt"/>
</dbReference>
<comment type="subcellular location">
    <subcellularLocation>
        <location evidence="1 11">Cell membrane</location>
        <topology evidence="1 11">Multi-pass membrane protein</topology>
    </subcellularLocation>
</comment>
<name>A0A1B0AQK5_9MUSC</name>
<comment type="caution">
    <text evidence="11">Lacks conserved residue(s) required for the propagation of feature annotation.</text>
</comment>
<dbReference type="VEuPathDB" id="VectorBase:GPPI004969"/>
<evidence type="ECO:0000256" key="9">
    <source>
        <dbReference type="ARBA" id="ARBA00023224"/>
    </source>
</evidence>
<evidence type="ECO:0000256" key="4">
    <source>
        <dbReference type="ARBA" id="ARBA00022692"/>
    </source>
</evidence>
<keyword evidence="2" id="KW-1003">Cell membrane</keyword>
<evidence type="ECO:0000256" key="6">
    <source>
        <dbReference type="ARBA" id="ARBA00022989"/>
    </source>
</evidence>
<keyword evidence="4 11" id="KW-0812">Transmembrane</keyword>
<evidence type="ECO:0000256" key="8">
    <source>
        <dbReference type="ARBA" id="ARBA00023170"/>
    </source>
</evidence>
<dbReference type="Proteomes" id="UP000092460">
    <property type="component" value="Unassembled WGS sequence"/>
</dbReference>
<feature type="transmembrane region" description="Helical" evidence="11">
    <location>
        <begin position="138"/>
        <end position="158"/>
    </location>
</feature>
<feature type="transmembrane region" description="Helical" evidence="11">
    <location>
        <begin position="198"/>
        <end position="221"/>
    </location>
</feature>
<keyword evidence="7 11" id="KW-0472">Membrane</keyword>
<dbReference type="EMBL" id="JXJN01001936">
    <property type="status" value="NOT_ANNOTATED_CDS"/>
    <property type="molecule type" value="Genomic_DNA"/>
</dbReference>
<feature type="transmembrane region" description="Helical" evidence="11">
    <location>
        <begin position="75"/>
        <end position="95"/>
    </location>
</feature>
<keyword evidence="5 11" id="KW-0552">Olfaction</keyword>
<keyword evidence="8 11" id="KW-0675">Receptor</keyword>
<organism evidence="12 13">
    <name type="scientific">Glossina palpalis gambiensis</name>
    <dbReference type="NCBI Taxonomy" id="67801"/>
    <lineage>
        <taxon>Eukaryota</taxon>
        <taxon>Metazoa</taxon>
        <taxon>Ecdysozoa</taxon>
        <taxon>Arthropoda</taxon>
        <taxon>Hexapoda</taxon>
        <taxon>Insecta</taxon>
        <taxon>Pterygota</taxon>
        <taxon>Neoptera</taxon>
        <taxon>Endopterygota</taxon>
        <taxon>Diptera</taxon>
        <taxon>Brachycera</taxon>
        <taxon>Muscomorpha</taxon>
        <taxon>Hippoboscoidea</taxon>
        <taxon>Glossinidae</taxon>
        <taxon>Glossina</taxon>
    </lineage>
</organism>
<dbReference type="GO" id="GO:0007165">
    <property type="term" value="P:signal transduction"/>
    <property type="evidence" value="ECO:0007669"/>
    <property type="project" value="UniProtKB-KW"/>
</dbReference>
<evidence type="ECO:0000313" key="12">
    <source>
        <dbReference type="EnsemblMetazoa" id="GPPI004969-PA"/>
    </source>
</evidence>
<sequence length="398" mass="45858">MDAGAIVTIKEFFDFPFKLCSTLGIRLYKWSKSERTTIVQIILLTNLLLHTSLYPILLVIYQINMDPDDILGRTTSLAISLFCVNAVTKVLCVAMQHKKLGKIIHKLIKYFPTTFKGQEEFNLHYEFTTMRRVSSIMLWNHLLTAVLFDITPPMTFVIEYVRSGGKKQFNFILPYAIWYPWDYHKIGSFIFTYMTQVLGSYVAVIAYVVPDLLLISVVALANMNFRYISKLIREFHPTRTNEDFKSLGEIMDYHDDILSMIDEVNDVFSLSVLLSFFGFGGMLCLVGFNVVAGNSIVDILTYLLFISSILLIMYYLSAYGTKMITLSTDVSVALADHSWYDGSVYYQRMLPFPIARAQRPAQLLAYKFFVVSMESFQSLLTTSYQLFTLIKTRYDEQR</sequence>
<feature type="transmembrane region" description="Helical" evidence="11">
    <location>
        <begin position="38"/>
        <end position="63"/>
    </location>
</feature>
<dbReference type="EnsemblMetazoa" id="GPPI004969-RA">
    <property type="protein sequence ID" value="GPPI004969-PA"/>
    <property type="gene ID" value="GPPI004969"/>
</dbReference>
<dbReference type="AlphaFoldDB" id="A0A1B0AQK5"/>
<comment type="similarity">
    <text evidence="11">Belongs to the insect chemoreceptor superfamily. Heteromeric odorant receptor channel (TC 1.A.69) family.</text>
</comment>
<dbReference type="GO" id="GO:0005886">
    <property type="term" value="C:plasma membrane"/>
    <property type="evidence" value="ECO:0007669"/>
    <property type="project" value="UniProtKB-SubCell"/>
</dbReference>
<comment type="subunit">
    <text evidence="10">Interacts with Orco. Complexes exist early in the endomembrane system in olfactory sensory neurons (OSNs), coupling these complexes to the conserved ciliary trafficking pathway.</text>
</comment>
<keyword evidence="13" id="KW-1185">Reference proteome</keyword>
<dbReference type="STRING" id="67801.A0A1B0AQK5"/>
<evidence type="ECO:0000313" key="13">
    <source>
        <dbReference type="Proteomes" id="UP000092460"/>
    </source>
</evidence>
<proteinExistence type="inferred from homology"/>
<evidence type="ECO:0000256" key="7">
    <source>
        <dbReference type="ARBA" id="ARBA00023136"/>
    </source>
</evidence>
<feature type="transmembrane region" description="Helical" evidence="11">
    <location>
        <begin position="267"/>
        <end position="290"/>
    </location>
</feature>
<evidence type="ECO:0000256" key="5">
    <source>
        <dbReference type="ARBA" id="ARBA00022725"/>
    </source>
</evidence>
<reference evidence="12" key="2">
    <citation type="submission" date="2020-05" db="UniProtKB">
        <authorList>
            <consortium name="EnsemblMetazoa"/>
        </authorList>
    </citation>
    <scope>IDENTIFICATION</scope>
    <source>
        <strain evidence="12">IAEA</strain>
    </source>
</reference>
<dbReference type="PANTHER" id="PTHR21137">
    <property type="entry name" value="ODORANT RECEPTOR"/>
    <property type="match status" value="1"/>
</dbReference>
<evidence type="ECO:0000256" key="11">
    <source>
        <dbReference type="RuleBase" id="RU351113"/>
    </source>
</evidence>
<dbReference type="Pfam" id="PF02949">
    <property type="entry name" value="7tm_6"/>
    <property type="match status" value="1"/>
</dbReference>
<evidence type="ECO:0000256" key="1">
    <source>
        <dbReference type="ARBA" id="ARBA00004651"/>
    </source>
</evidence>
<keyword evidence="3 11" id="KW-0716">Sensory transduction</keyword>
<accession>A0A1B0AQK5</accession>
<evidence type="ECO:0000256" key="3">
    <source>
        <dbReference type="ARBA" id="ARBA00022606"/>
    </source>
</evidence>
<keyword evidence="6 11" id="KW-1133">Transmembrane helix</keyword>